<sequence length="66" mass="7331">AHTVSTVSEWSLAFSFISFFLTYIRDFQKINLRAEADLQSSNLHDPSHFGSTWTPGETSPLLAGSI</sequence>
<feature type="domain" description="CWH43-like N-terminal" evidence="3">
    <location>
        <begin position="1"/>
        <end position="30"/>
    </location>
</feature>
<proteinExistence type="predicted"/>
<comment type="caution">
    <text evidence="4">The sequence shown here is derived from an EMBL/GenBank/DDBJ whole genome shotgun (WGS) entry which is preliminary data.</text>
</comment>
<organism evidence="4 5">
    <name type="scientific">Silurus asotus</name>
    <name type="common">Amur catfish</name>
    <name type="synonym">Parasilurus asotus</name>
    <dbReference type="NCBI Taxonomy" id="30991"/>
    <lineage>
        <taxon>Eukaryota</taxon>
        <taxon>Metazoa</taxon>
        <taxon>Chordata</taxon>
        <taxon>Craniata</taxon>
        <taxon>Vertebrata</taxon>
        <taxon>Euteleostomi</taxon>
        <taxon>Actinopterygii</taxon>
        <taxon>Neopterygii</taxon>
        <taxon>Teleostei</taxon>
        <taxon>Ostariophysi</taxon>
        <taxon>Siluriformes</taxon>
        <taxon>Siluridae</taxon>
        <taxon>Silurus</taxon>
    </lineage>
</organism>
<protein>
    <submittedName>
        <fullName evidence="4">DNA damage-regulated autophagy modulator protein 2 isoform X1</fullName>
    </submittedName>
</protein>
<accession>A0AAD5A602</accession>
<dbReference type="EMBL" id="MU572064">
    <property type="protein sequence ID" value="KAI5610624.1"/>
    <property type="molecule type" value="Genomic_DNA"/>
</dbReference>
<keyword evidence="5" id="KW-1185">Reference proteome</keyword>
<keyword evidence="2" id="KW-0812">Transmembrane</keyword>
<evidence type="ECO:0000313" key="5">
    <source>
        <dbReference type="Proteomes" id="UP001205998"/>
    </source>
</evidence>
<feature type="region of interest" description="Disordered" evidence="1">
    <location>
        <begin position="43"/>
        <end position="66"/>
    </location>
</feature>
<feature type="compositionally biased region" description="Polar residues" evidence="1">
    <location>
        <begin position="43"/>
        <end position="57"/>
    </location>
</feature>
<evidence type="ECO:0000313" key="4">
    <source>
        <dbReference type="EMBL" id="KAI5610624.1"/>
    </source>
</evidence>
<keyword evidence="2" id="KW-0472">Membrane</keyword>
<evidence type="ECO:0000256" key="1">
    <source>
        <dbReference type="SAM" id="MobiDB-lite"/>
    </source>
</evidence>
<gene>
    <name evidence="4" type="ORF">C0J50_12016</name>
</gene>
<dbReference type="Proteomes" id="UP001205998">
    <property type="component" value="Unassembled WGS sequence"/>
</dbReference>
<evidence type="ECO:0000256" key="2">
    <source>
        <dbReference type="SAM" id="Phobius"/>
    </source>
</evidence>
<evidence type="ECO:0000259" key="3">
    <source>
        <dbReference type="Pfam" id="PF10277"/>
    </source>
</evidence>
<dbReference type="InterPro" id="IPR019402">
    <property type="entry name" value="CWH43_N"/>
</dbReference>
<feature type="transmembrane region" description="Helical" evidence="2">
    <location>
        <begin position="6"/>
        <end position="24"/>
    </location>
</feature>
<dbReference type="Pfam" id="PF10277">
    <property type="entry name" value="Frag1"/>
    <property type="match status" value="1"/>
</dbReference>
<dbReference type="AlphaFoldDB" id="A0AAD5A602"/>
<feature type="non-terminal residue" evidence="4">
    <location>
        <position position="1"/>
    </location>
</feature>
<name>A0AAD5A602_SILAS</name>
<reference evidence="4" key="1">
    <citation type="submission" date="2018-07" db="EMBL/GenBank/DDBJ databases">
        <title>Comparative genomics of catfishes provides insights into carnivory and benthic adaptation.</title>
        <authorList>
            <person name="Zhang Y."/>
            <person name="Wang D."/>
            <person name="Peng Z."/>
            <person name="Zheng S."/>
            <person name="Shao F."/>
            <person name="Tao W."/>
        </authorList>
    </citation>
    <scope>NUCLEOTIDE SEQUENCE</scope>
    <source>
        <strain evidence="4">Chongqing</strain>
    </source>
</reference>
<keyword evidence="2" id="KW-1133">Transmembrane helix</keyword>